<dbReference type="Proteomes" id="UP000703590">
    <property type="component" value="Unassembled WGS sequence"/>
</dbReference>
<keyword evidence="10" id="KW-1185">Reference proteome</keyword>
<name>A0ABS2WP46_9BACT</name>
<reference evidence="9" key="2">
    <citation type="submission" date="2021-02" db="EMBL/GenBank/DDBJ databases">
        <authorList>
            <person name="Merkel A.Y."/>
        </authorList>
    </citation>
    <scope>NUCLEOTIDE SEQUENCE</scope>
    <source>
        <strain evidence="9">T05b</strain>
    </source>
</reference>
<organism evidence="9 10">
    <name type="scientific">Sulfurospirillum tamanense</name>
    <dbReference type="NCBI Taxonomy" id="2813362"/>
    <lineage>
        <taxon>Bacteria</taxon>
        <taxon>Pseudomonadati</taxon>
        <taxon>Campylobacterota</taxon>
        <taxon>Epsilonproteobacteria</taxon>
        <taxon>Campylobacterales</taxon>
        <taxon>Sulfurospirillaceae</taxon>
        <taxon>Sulfurospirillum</taxon>
    </lineage>
</organism>
<dbReference type="Pfam" id="PF02601">
    <property type="entry name" value="Exonuc_VII_L"/>
    <property type="match status" value="1"/>
</dbReference>
<dbReference type="HAMAP" id="MF_00378">
    <property type="entry name" value="Exonuc_7_L"/>
    <property type="match status" value="1"/>
</dbReference>
<comment type="subcellular location">
    <subcellularLocation>
        <location evidence="5 6">Cytoplasm</location>
    </subcellularLocation>
</comment>
<proteinExistence type="inferred from homology"/>
<dbReference type="InterPro" id="IPR003753">
    <property type="entry name" value="Exonuc_VII_L"/>
</dbReference>
<feature type="domain" description="OB-fold nucleic acid binding" evidence="8">
    <location>
        <begin position="5"/>
        <end position="94"/>
    </location>
</feature>
<accession>A0ABS2WP46</accession>
<evidence type="ECO:0000256" key="3">
    <source>
        <dbReference type="ARBA" id="ARBA00022801"/>
    </source>
</evidence>
<feature type="domain" description="Exonuclease VII large subunit C-terminal" evidence="7">
    <location>
        <begin position="121"/>
        <end position="368"/>
    </location>
</feature>
<sequence>MQPCLSVRALNEQIKSLLEATFLHVRVEGEVSRPTYHGSGHLYFTLKDADASISCVMFKGNNQRLKFRIEEGAHVVVWGSISVYALRGSYQINCAGAEPSGSGALALAYEQLKKEFEAKGYFDPAHKKPLPSFPTHIALVTSATGAALQDMLTVASRRWPLVKLELFEALVQGEGAVPSVVRALKRAGQSKAEVIVVARGGGSVEDLWAFNEAEVAEAVFACPVPVVSAIGHEIDTVLIDFIADKRAPTPSAAMELLLPDGTEMRLHLDHLIDLLNQRFASHVRQKTDLLRHIQEGLKRHSLDVKLSLKQQEIKACKEALMATMSHRLQGQDFALQSLREALHVKATRLLAFKEAQLSSLQATFAAKTPRLGEGMAQVVQQGKPVELETLELEAAFELHTATAVVGAKVISKRLL</sequence>
<evidence type="ECO:0000313" key="10">
    <source>
        <dbReference type="Proteomes" id="UP000703590"/>
    </source>
</evidence>
<evidence type="ECO:0000256" key="2">
    <source>
        <dbReference type="ARBA" id="ARBA00022722"/>
    </source>
</evidence>
<reference evidence="9" key="1">
    <citation type="submission" date="2021-02" db="EMBL/GenBank/DDBJ databases">
        <title>Sulfurospirillum tamanensis sp. nov.</title>
        <authorList>
            <person name="Frolova A."/>
            <person name="Merkel A."/>
            <person name="Slobodkin A."/>
        </authorList>
    </citation>
    <scope>NUCLEOTIDE SEQUENCE</scope>
    <source>
        <strain evidence="9">T05b</strain>
    </source>
</reference>
<keyword evidence="1 5" id="KW-0963">Cytoplasm</keyword>
<protein>
    <recommendedName>
        <fullName evidence="5">Exodeoxyribonuclease 7 large subunit</fullName>
        <ecNumber evidence="5">3.1.11.6</ecNumber>
    </recommendedName>
    <alternativeName>
        <fullName evidence="5">Exodeoxyribonuclease VII large subunit</fullName>
        <shortName evidence="5">Exonuclease VII large subunit</shortName>
    </alternativeName>
</protein>
<evidence type="ECO:0000259" key="8">
    <source>
        <dbReference type="Pfam" id="PF13742"/>
    </source>
</evidence>
<evidence type="ECO:0000256" key="4">
    <source>
        <dbReference type="ARBA" id="ARBA00022839"/>
    </source>
</evidence>
<dbReference type="RefSeq" id="WP_205457900.1">
    <property type="nucleotide sequence ID" value="NZ_JAFHKK010000002.1"/>
</dbReference>
<keyword evidence="3 5" id="KW-0378">Hydrolase</keyword>
<dbReference type="InterPro" id="IPR025824">
    <property type="entry name" value="OB-fold_nuc-bd_dom"/>
</dbReference>
<dbReference type="EMBL" id="JAFHKK010000002">
    <property type="protein sequence ID" value="MBN2963462.1"/>
    <property type="molecule type" value="Genomic_DNA"/>
</dbReference>
<dbReference type="InterPro" id="IPR020579">
    <property type="entry name" value="Exonuc_VII_lsu_C"/>
</dbReference>
<keyword evidence="4 5" id="KW-0269">Exonuclease</keyword>
<evidence type="ECO:0000259" key="7">
    <source>
        <dbReference type="Pfam" id="PF02601"/>
    </source>
</evidence>
<comment type="catalytic activity">
    <reaction evidence="5 6">
        <text>Exonucleolytic cleavage in either 5'- to 3'- or 3'- to 5'-direction to yield nucleoside 5'-phosphates.</text>
        <dbReference type="EC" id="3.1.11.6"/>
    </reaction>
</comment>
<evidence type="ECO:0000256" key="5">
    <source>
        <dbReference type="HAMAP-Rule" id="MF_00378"/>
    </source>
</evidence>
<keyword evidence="2 5" id="KW-0540">Nuclease</keyword>
<dbReference type="PANTHER" id="PTHR30008:SF0">
    <property type="entry name" value="EXODEOXYRIBONUCLEASE 7 LARGE SUBUNIT"/>
    <property type="match status" value="1"/>
</dbReference>
<comment type="subunit">
    <text evidence="5">Heterooligomer composed of large and small subunits.</text>
</comment>
<comment type="caution">
    <text evidence="9">The sequence shown here is derived from an EMBL/GenBank/DDBJ whole genome shotgun (WGS) entry which is preliminary data.</text>
</comment>
<dbReference type="Gene3D" id="2.40.50.1010">
    <property type="match status" value="1"/>
</dbReference>
<comment type="similarity">
    <text evidence="5 6">Belongs to the XseA family.</text>
</comment>
<dbReference type="PANTHER" id="PTHR30008">
    <property type="entry name" value="EXODEOXYRIBONUCLEASE 7 LARGE SUBUNIT"/>
    <property type="match status" value="1"/>
</dbReference>
<evidence type="ECO:0000256" key="1">
    <source>
        <dbReference type="ARBA" id="ARBA00022490"/>
    </source>
</evidence>
<dbReference type="Pfam" id="PF13742">
    <property type="entry name" value="tRNA_anti_2"/>
    <property type="match status" value="1"/>
</dbReference>
<dbReference type="CDD" id="cd04489">
    <property type="entry name" value="ExoVII_LU_OBF"/>
    <property type="match status" value="1"/>
</dbReference>
<evidence type="ECO:0000313" key="9">
    <source>
        <dbReference type="EMBL" id="MBN2963462.1"/>
    </source>
</evidence>
<evidence type="ECO:0000256" key="6">
    <source>
        <dbReference type="RuleBase" id="RU004355"/>
    </source>
</evidence>
<dbReference type="NCBIfam" id="TIGR00237">
    <property type="entry name" value="xseA"/>
    <property type="match status" value="1"/>
</dbReference>
<gene>
    <name evidence="5" type="primary">xseA</name>
    <name evidence="9" type="ORF">JWV37_01585</name>
</gene>
<comment type="function">
    <text evidence="5">Bidirectionally degrades single-stranded DNA into large acid-insoluble oligonucleotides, which are then degraded further into small acid-soluble oligonucleotides.</text>
</comment>
<dbReference type="EC" id="3.1.11.6" evidence="5"/>